<dbReference type="EMBL" id="JBHSXS010000002">
    <property type="protein sequence ID" value="MFC6879065.1"/>
    <property type="molecule type" value="Genomic_DNA"/>
</dbReference>
<accession>A0ABW2CEZ6</accession>
<dbReference type="Pfam" id="PF03372">
    <property type="entry name" value="Exo_endo_phos"/>
    <property type="match status" value="1"/>
</dbReference>
<dbReference type="SUPFAM" id="SSF56219">
    <property type="entry name" value="DNase I-like"/>
    <property type="match status" value="1"/>
</dbReference>
<dbReference type="InterPro" id="IPR036691">
    <property type="entry name" value="Endo/exonu/phosph_ase_sf"/>
</dbReference>
<evidence type="ECO:0000259" key="2">
    <source>
        <dbReference type="Pfam" id="PF03372"/>
    </source>
</evidence>
<name>A0ABW2CEZ6_9ACTN</name>
<evidence type="ECO:0000256" key="1">
    <source>
        <dbReference type="SAM" id="MobiDB-lite"/>
    </source>
</evidence>
<comment type="caution">
    <text evidence="3">The sequence shown here is derived from an EMBL/GenBank/DDBJ whole genome shotgun (WGS) entry which is preliminary data.</text>
</comment>
<evidence type="ECO:0000313" key="3">
    <source>
        <dbReference type="EMBL" id="MFC6879065.1"/>
    </source>
</evidence>
<keyword evidence="3" id="KW-0255">Endonuclease</keyword>
<organism evidence="3 4">
    <name type="scientific">Actinomadura yumaensis</name>
    <dbReference type="NCBI Taxonomy" id="111807"/>
    <lineage>
        <taxon>Bacteria</taxon>
        <taxon>Bacillati</taxon>
        <taxon>Actinomycetota</taxon>
        <taxon>Actinomycetes</taxon>
        <taxon>Streptosporangiales</taxon>
        <taxon>Thermomonosporaceae</taxon>
        <taxon>Actinomadura</taxon>
    </lineage>
</organism>
<keyword evidence="4" id="KW-1185">Reference proteome</keyword>
<gene>
    <name evidence="3" type="ORF">ACFQKB_04725</name>
</gene>
<dbReference type="PANTHER" id="PTHR42834:SF1">
    <property type="entry name" value="ENDONUCLEASE_EXONUCLEASE_PHOSPHATASE FAMILY PROTEIN (AFU_ORTHOLOGUE AFUA_3G09210)"/>
    <property type="match status" value="1"/>
</dbReference>
<feature type="region of interest" description="Disordered" evidence="1">
    <location>
        <begin position="289"/>
        <end position="312"/>
    </location>
</feature>
<dbReference type="RefSeq" id="WP_160823761.1">
    <property type="nucleotide sequence ID" value="NZ_JBHSXE010000001.1"/>
</dbReference>
<reference evidence="4" key="1">
    <citation type="journal article" date="2019" name="Int. J. Syst. Evol. Microbiol.">
        <title>The Global Catalogue of Microorganisms (GCM) 10K type strain sequencing project: providing services to taxonomists for standard genome sequencing and annotation.</title>
        <authorList>
            <consortium name="The Broad Institute Genomics Platform"/>
            <consortium name="The Broad Institute Genome Sequencing Center for Infectious Disease"/>
            <person name="Wu L."/>
            <person name="Ma J."/>
        </authorList>
    </citation>
    <scope>NUCLEOTIDE SEQUENCE [LARGE SCALE GENOMIC DNA]</scope>
    <source>
        <strain evidence="4">JCM 3369</strain>
    </source>
</reference>
<proteinExistence type="predicted"/>
<protein>
    <submittedName>
        <fullName evidence="3">Endonuclease/exonuclease/phosphatase family protein</fullName>
    </submittedName>
</protein>
<feature type="compositionally biased region" description="Basic and acidic residues" evidence="1">
    <location>
        <begin position="303"/>
        <end position="312"/>
    </location>
</feature>
<evidence type="ECO:0000313" key="4">
    <source>
        <dbReference type="Proteomes" id="UP001596380"/>
    </source>
</evidence>
<dbReference type="Gene3D" id="3.60.10.10">
    <property type="entry name" value="Endonuclease/exonuclease/phosphatase"/>
    <property type="match status" value="1"/>
</dbReference>
<sequence length="324" mass="35131">MTNVGTWNLENLFPPGGPFGPRDQAAYEAKLDGLAALIGRSGADVLAVQEVGDPAALAELTRRLGEDWRQVASERFESGHPIRVGFLSRLPLEVVADVSAFPPPLGPVQARDDGTGISATGRGVLAARVREPGGRDLTLVSAHLKSKLLSFTGPDGRPRFTPRDEGERARVAAYALYRRTAEAVTVRALADRFIEDRGHERQVMVMGDLNDEPLAATTQILYGPPGSEIGTAGENQPDKGDRARLWNLAARIPEPERFSRVFHGRRELIDHIMVTRSLLRRALDVHTLRPGQGAGLPSVTDDPAARRDDPASDHALVFTRLADA</sequence>
<dbReference type="InterPro" id="IPR005135">
    <property type="entry name" value="Endo/exonuclease/phosphatase"/>
</dbReference>
<dbReference type="PANTHER" id="PTHR42834">
    <property type="entry name" value="ENDONUCLEASE/EXONUCLEASE/PHOSPHATASE FAMILY PROTEIN (AFU_ORTHOLOGUE AFUA_3G09210)"/>
    <property type="match status" value="1"/>
</dbReference>
<keyword evidence="3" id="KW-0540">Nuclease</keyword>
<keyword evidence="3" id="KW-0378">Hydrolase</keyword>
<feature type="domain" description="Endonuclease/exonuclease/phosphatase" evidence="2">
    <location>
        <begin position="5"/>
        <end position="314"/>
    </location>
</feature>
<dbReference type="Proteomes" id="UP001596380">
    <property type="component" value="Unassembled WGS sequence"/>
</dbReference>
<dbReference type="GO" id="GO:0004519">
    <property type="term" value="F:endonuclease activity"/>
    <property type="evidence" value="ECO:0007669"/>
    <property type="project" value="UniProtKB-KW"/>
</dbReference>